<dbReference type="AlphaFoldDB" id="A0A4Y2X509"/>
<protein>
    <submittedName>
        <fullName evidence="1">Uncharacterized protein</fullName>
    </submittedName>
</protein>
<comment type="caution">
    <text evidence="1">The sequence shown here is derived from an EMBL/GenBank/DDBJ whole genome shotgun (WGS) entry which is preliminary data.</text>
</comment>
<gene>
    <name evidence="1" type="ORF">AVEN_7160_1</name>
</gene>
<dbReference type="EMBL" id="BGPR01069602">
    <property type="protein sequence ID" value="GBO43217.1"/>
    <property type="molecule type" value="Genomic_DNA"/>
</dbReference>
<evidence type="ECO:0000313" key="1">
    <source>
        <dbReference type="EMBL" id="GBO43217.1"/>
    </source>
</evidence>
<reference evidence="1 2" key="1">
    <citation type="journal article" date="2019" name="Sci. Rep.">
        <title>Orb-weaving spider Araneus ventricosus genome elucidates the spidroin gene catalogue.</title>
        <authorList>
            <person name="Kono N."/>
            <person name="Nakamura H."/>
            <person name="Ohtoshi R."/>
            <person name="Moran D.A.P."/>
            <person name="Shinohara A."/>
            <person name="Yoshida Y."/>
            <person name="Fujiwara M."/>
            <person name="Mori M."/>
            <person name="Tomita M."/>
            <person name="Arakawa K."/>
        </authorList>
    </citation>
    <scope>NUCLEOTIDE SEQUENCE [LARGE SCALE GENOMIC DNA]</scope>
</reference>
<proteinExistence type="predicted"/>
<keyword evidence="2" id="KW-1185">Reference proteome</keyword>
<dbReference type="Proteomes" id="UP000499080">
    <property type="component" value="Unassembled WGS sequence"/>
</dbReference>
<name>A0A4Y2X509_ARAVE</name>
<organism evidence="1 2">
    <name type="scientific">Araneus ventricosus</name>
    <name type="common">Orbweaver spider</name>
    <name type="synonym">Epeira ventricosa</name>
    <dbReference type="NCBI Taxonomy" id="182803"/>
    <lineage>
        <taxon>Eukaryota</taxon>
        <taxon>Metazoa</taxon>
        <taxon>Ecdysozoa</taxon>
        <taxon>Arthropoda</taxon>
        <taxon>Chelicerata</taxon>
        <taxon>Arachnida</taxon>
        <taxon>Araneae</taxon>
        <taxon>Araneomorphae</taxon>
        <taxon>Entelegynae</taxon>
        <taxon>Araneoidea</taxon>
        <taxon>Araneidae</taxon>
        <taxon>Araneus</taxon>
    </lineage>
</organism>
<sequence>MSGSDFGGSSSQFGSQSDLSDTLFSSEIYIGRKFQSVGFRREQICLDENTPGHLQLGTYPFNRQGAVLSPSMPGDKDEDMLGDIKLSKYNSKGTFSKKGNHIEFKAA</sequence>
<accession>A0A4Y2X509</accession>
<evidence type="ECO:0000313" key="2">
    <source>
        <dbReference type="Proteomes" id="UP000499080"/>
    </source>
</evidence>